<dbReference type="InterPro" id="IPR026337">
    <property type="entry name" value="AKG_HExxH"/>
</dbReference>
<reference evidence="2 5" key="1">
    <citation type="journal article" date="2014" name="Int. J. Syst. Evol. Microbiol.">
        <title>Complete genome sequence of Corynebacterium casei LMG S-19264T (=DSM 44701T), isolated from a smear-ripened cheese.</title>
        <authorList>
            <consortium name="US DOE Joint Genome Institute (JGI-PGF)"/>
            <person name="Walter F."/>
            <person name="Albersmeier A."/>
            <person name="Kalinowski J."/>
            <person name="Ruckert C."/>
        </authorList>
    </citation>
    <scope>NUCLEOTIDE SEQUENCE [LARGE SCALE GENOMIC DNA]</scope>
    <source>
        <strain evidence="2 5">JCM 4205</strain>
    </source>
</reference>
<gene>
    <name evidence="3" type="ORF">CP977_23410</name>
    <name evidence="2" type="ORF">GCM10010497_02290</name>
</gene>
<dbReference type="AlphaFoldDB" id="A0AAV4KB41"/>
<evidence type="ECO:0000313" key="3">
    <source>
        <dbReference type="EMBL" id="QEV34750.1"/>
    </source>
</evidence>
<keyword evidence="4" id="KW-1185">Reference proteome</keyword>
<reference evidence="3 4" key="2">
    <citation type="submission" date="2017-09" db="EMBL/GenBank/DDBJ databases">
        <authorList>
            <person name="Lee N."/>
            <person name="Cho B.-K."/>
        </authorList>
    </citation>
    <scope>NUCLEOTIDE SEQUENCE [LARGE SCALE GENOMIC DNA]</scope>
    <source>
        <strain evidence="3 4">ATCC 19740</strain>
    </source>
</reference>
<dbReference type="Proteomes" id="UP000642014">
    <property type="component" value="Unassembled WGS sequence"/>
</dbReference>
<dbReference type="NCBIfam" id="TIGR04267">
    <property type="entry name" value="mod_HExxH"/>
    <property type="match status" value="1"/>
</dbReference>
<organism evidence="2 5">
    <name type="scientific">Streptomyces cinereoruber</name>
    <dbReference type="NCBI Taxonomy" id="67260"/>
    <lineage>
        <taxon>Bacteria</taxon>
        <taxon>Bacillati</taxon>
        <taxon>Actinomycetota</taxon>
        <taxon>Actinomycetes</taxon>
        <taxon>Kitasatosporales</taxon>
        <taxon>Streptomycetaceae</taxon>
        <taxon>Streptomyces</taxon>
    </lineage>
</organism>
<evidence type="ECO:0000256" key="1">
    <source>
        <dbReference type="SAM" id="MobiDB-lite"/>
    </source>
</evidence>
<evidence type="ECO:0000313" key="5">
    <source>
        <dbReference type="Proteomes" id="UP000642014"/>
    </source>
</evidence>
<evidence type="ECO:0000313" key="4">
    <source>
        <dbReference type="Proteomes" id="UP000326029"/>
    </source>
</evidence>
<reference evidence="2" key="3">
    <citation type="submission" date="2023-08" db="EMBL/GenBank/DDBJ databases">
        <authorList>
            <person name="Sun Q."/>
            <person name="Ohkuma M."/>
        </authorList>
    </citation>
    <scope>NUCLEOTIDE SEQUENCE</scope>
    <source>
        <strain evidence="2">JCM 4205</strain>
    </source>
</reference>
<feature type="compositionally biased region" description="Basic and acidic residues" evidence="1">
    <location>
        <begin position="199"/>
        <end position="214"/>
    </location>
</feature>
<dbReference type="GeneID" id="95456712"/>
<dbReference type="EMBL" id="BMSJ01000001">
    <property type="protein sequence ID" value="GGR04562.1"/>
    <property type="molecule type" value="Genomic_DNA"/>
</dbReference>
<sequence length="476" mass="50994">MTPAPPSAALLGLFARTRSTRDGAALLRSALHARRLVLLKALLVRVRRHRAELGDGVEERFEAAWHLLERAERRAPAAVRDLLDYPTTGGWLAAALTAPPGPELDARLAHFDALALTAALRAGCALDLTVATPHGTLSLTGLGRLLTGADRAAVRTEGHHARITPEGAGPDRAVLLPRDPGDLNDLGDPRALNDPGDPGDPRELRDPDDPRGPGDPRVPLHPHPGRPADADPGRSPAAAPHWSPLLRLPGGAAVLDDLDPYRVPRGGIGTPPRTGVEAGPAGRAVWAERWRAALRLLDATDPGRAEEVRRLVRVLVPVAHADRGTGPFGATLRAAPGAVLATLPDGPREMAEVLVHETQHTKLAAVHELVPLYTAGPATVHKVGWRTDARPIAGVLQGAYAHLALTDLWRRAARSSGLPAPWRTRAGQQFERFHHQVGRALSVLLESDELTNTGREFARHMRQHHARLGATPRALR</sequence>
<proteinExistence type="predicted"/>
<dbReference type="EMBL" id="CP023693">
    <property type="protein sequence ID" value="QEV34750.1"/>
    <property type="molecule type" value="Genomic_DNA"/>
</dbReference>
<accession>A0AAV4KB41</accession>
<evidence type="ECO:0000313" key="2">
    <source>
        <dbReference type="EMBL" id="GGR04562.1"/>
    </source>
</evidence>
<evidence type="ECO:0008006" key="6">
    <source>
        <dbReference type="Google" id="ProtNLM"/>
    </source>
</evidence>
<protein>
    <recommendedName>
        <fullName evidence="6">HEXXH motif domain-containing protein</fullName>
    </recommendedName>
</protein>
<name>A0AAV4KB41_9ACTN</name>
<dbReference type="RefSeq" id="WP_152370759.1">
    <property type="nucleotide sequence ID" value="NZ_BMSJ01000001.1"/>
</dbReference>
<dbReference type="Proteomes" id="UP000326029">
    <property type="component" value="Chromosome"/>
</dbReference>
<feature type="region of interest" description="Disordered" evidence="1">
    <location>
        <begin position="156"/>
        <end position="244"/>
    </location>
</feature>